<evidence type="ECO:0000256" key="6">
    <source>
        <dbReference type="SAM" id="MobiDB-lite"/>
    </source>
</evidence>
<gene>
    <name evidence="8" type="ORF">GA0070215_102198</name>
</gene>
<dbReference type="PANTHER" id="PTHR11528">
    <property type="entry name" value="HEAT SHOCK PROTEIN 90 FAMILY MEMBER"/>
    <property type="match status" value="1"/>
</dbReference>
<dbReference type="GO" id="GO:0016887">
    <property type="term" value="F:ATP hydrolysis activity"/>
    <property type="evidence" value="ECO:0007669"/>
    <property type="project" value="InterPro"/>
</dbReference>
<feature type="binding site" evidence="5">
    <location>
        <position position="199"/>
    </location>
    <ligand>
        <name>ATP</name>
        <dbReference type="ChEBI" id="CHEBI:30616"/>
    </ligand>
</feature>
<dbReference type="GO" id="GO:0051082">
    <property type="term" value="F:unfolded protein binding"/>
    <property type="evidence" value="ECO:0007669"/>
    <property type="project" value="InterPro"/>
</dbReference>
<dbReference type="InterPro" id="IPR037196">
    <property type="entry name" value="HSP90_C"/>
</dbReference>
<keyword evidence="9" id="KW-1185">Reference proteome</keyword>
<keyword evidence="3 5" id="KW-0067">ATP-binding</keyword>
<dbReference type="InterPro" id="IPR001404">
    <property type="entry name" value="Hsp90_fam"/>
</dbReference>
<sequence length="637" mass="69731">MPGDGAPCTRSRVKPPGDNGTDTVGADRYGERRKSEPGARLDRTFQVDLRGVVDLLSHHLYGSPRVYVRELLQNAVDAITARRSAEPEAPARVRVEPPELTGDGTLRVHDTGIGLTEAQVHELLATIGRSSKRDELGFSRHEFLGQFGIGLLSCFLVADEIRVVTRHGDEPTVLWTGWSDGRYAVRIAEPEQARNEPGTTVTLVPRRDADQWLGVPTVTELARLYGGLLPVDVRVGDTPTTSGPPPWPTTPGAPADRAALQRYAQELLGFVPFDVVPLSVPEAGLTGVAFILPAAVNPAARAGHRVYLKRMLLSEHADGLLPEWAFFAHCVVDASELRPTASREALYEDALLTSVREALGDQIRGWLVRLAKHDPRRLGEFLQVHHLGVKALAMHDDEMLRLVDQWWPMDTNVGTLTLAEFRQRHGVLRYAASLDEFRQLAAVAAAQDLAVVNGGYTYDTELIERLPAVDRSVLIERLEPSDLTTRFEILDPATELALRPFRTAAQRALERLGCEVVIRAYDPVSLPALYLVSRSAAFHDQLAASRDRADELWGGVLDALAASAPPDRPQLVLNHRNPLVRRVTTLADPELVGLAVEALYGQALLLGHHPIRAADAALLNSSFLGLLGRAVPGETRD</sequence>
<dbReference type="Gene3D" id="3.30.565.10">
    <property type="entry name" value="Histidine kinase-like ATPase, C-terminal domain"/>
    <property type="match status" value="1"/>
</dbReference>
<evidence type="ECO:0000256" key="4">
    <source>
        <dbReference type="ARBA" id="ARBA00023186"/>
    </source>
</evidence>
<dbReference type="SUPFAM" id="SSF54211">
    <property type="entry name" value="Ribosomal protein S5 domain 2-like"/>
    <property type="match status" value="1"/>
</dbReference>
<dbReference type="SUPFAM" id="SSF55874">
    <property type="entry name" value="ATPase domain of HSP90 chaperone/DNA topoisomerase II/histidine kinase"/>
    <property type="match status" value="1"/>
</dbReference>
<feature type="binding site" evidence="5">
    <location>
        <position position="74"/>
    </location>
    <ligand>
        <name>ATP</name>
        <dbReference type="ChEBI" id="CHEBI:30616"/>
    </ligand>
</feature>
<evidence type="ECO:0000313" key="9">
    <source>
        <dbReference type="Proteomes" id="UP000198551"/>
    </source>
</evidence>
<dbReference type="InterPro" id="IPR036890">
    <property type="entry name" value="HATPase_C_sf"/>
</dbReference>
<proteinExistence type="inferred from homology"/>
<evidence type="ECO:0000259" key="7">
    <source>
        <dbReference type="Pfam" id="PF02518"/>
    </source>
</evidence>
<dbReference type="InterPro" id="IPR020568">
    <property type="entry name" value="Ribosomal_Su5_D2-typ_SF"/>
</dbReference>
<evidence type="ECO:0000256" key="5">
    <source>
        <dbReference type="PIRSR" id="PIRSR002583-1"/>
    </source>
</evidence>
<dbReference type="EMBL" id="FMCV01000002">
    <property type="protein sequence ID" value="SCE75769.1"/>
    <property type="molecule type" value="Genomic_DNA"/>
</dbReference>
<feature type="binding site" evidence="5">
    <location>
        <position position="110"/>
    </location>
    <ligand>
        <name>ATP</name>
        <dbReference type="ChEBI" id="CHEBI:30616"/>
    </ligand>
</feature>
<dbReference type="NCBIfam" id="NF010683">
    <property type="entry name" value="PRK14083.1"/>
    <property type="match status" value="1"/>
</dbReference>
<dbReference type="GO" id="GO:0140662">
    <property type="term" value="F:ATP-dependent protein folding chaperone"/>
    <property type="evidence" value="ECO:0007669"/>
    <property type="project" value="InterPro"/>
</dbReference>
<name>A0A1C4UVX4_9ACTN</name>
<keyword evidence="4" id="KW-0143">Chaperone</keyword>
<feature type="domain" description="Histidine kinase/HSP90-like ATPase" evidence="7">
    <location>
        <begin position="68"/>
        <end position="206"/>
    </location>
</feature>
<dbReference type="InterPro" id="IPR003594">
    <property type="entry name" value="HATPase_dom"/>
</dbReference>
<dbReference type="SUPFAM" id="SSF110942">
    <property type="entry name" value="HSP90 C-terminal domain"/>
    <property type="match status" value="1"/>
</dbReference>
<dbReference type="GO" id="GO:0005524">
    <property type="term" value="F:ATP binding"/>
    <property type="evidence" value="ECO:0007669"/>
    <property type="project" value="UniProtKB-KW"/>
</dbReference>
<dbReference type="Pfam" id="PF02518">
    <property type="entry name" value="HATPase_c"/>
    <property type="match status" value="1"/>
</dbReference>
<feature type="compositionally biased region" description="Basic and acidic residues" evidence="6">
    <location>
        <begin position="28"/>
        <end position="37"/>
    </location>
</feature>
<evidence type="ECO:0000256" key="3">
    <source>
        <dbReference type="ARBA" id="ARBA00022840"/>
    </source>
</evidence>
<keyword evidence="2 5" id="KW-0547">Nucleotide-binding</keyword>
<organism evidence="8 9">
    <name type="scientific">Micromonospora marina</name>
    <dbReference type="NCBI Taxonomy" id="307120"/>
    <lineage>
        <taxon>Bacteria</taxon>
        <taxon>Bacillati</taxon>
        <taxon>Actinomycetota</taxon>
        <taxon>Actinomycetes</taxon>
        <taxon>Micromonosporales</taxon>
        <taxon>Micromonosporaceae</taxon>
        <taxon>Micromonospora</taxon>
    </lineage>
</organism>
<protein>
    <submittedName>
        <fullName evidence="8">Molecular chaperone HtpG</fullName>
    </submittedName>
</protein>
<dbReference type="InterPro" id="IPR020575">
    <property type="entry name" value="Hsp90_N"/>
</dbReference>
<dbReference type="PIRSF" id="PIRSF002583">
    <property type="entry name" value="Hsp90"/>
    <property type="match status" value="1"/>
</dbReference>
<comment type="similarity">
    <text evidence="1">Belongs to the heat shock protein 90 family.</text>
</comment>
<feature type="region of interest" description="Disordered" evidence="6">
    <location>
        <begin position="1"/>
        <end position="37"/>
    </location>
</feature>
<dbReference type="AlphaFoldDB" id="A0A1C4UVX4"/>
<evidence type="ECO:0000256" key="2">
    <source>
        <dbReference type="ARBA" id="ARBA00022741"/>
    </source>
</evidence>
<dbReference type="Proteomes" id="UP000198551">
    <property type="component" value="Unassembled WGS sequence"/>
</dbReference>
<feature type="binding site" evidence="5">
    <location>
        <position position="70"/>
    </location>
    <ligand>
        <name>ATP</name>
        <dbReference type="ChEBI" id="CHEBI:30616"/>
    </ligand>
</feature>
<reference evidence="9" key="1">
    <citation type="submission" date="2016-06" db="EMBL/GenBank/DDBJ databases">
        <authorList>
            <person name="Varghese N."/>
        </authorList>
    </citation>
    <scope>NUCLEOTIDE SEQUENCE [LARGE SCALE GENOMIC DNA]</scope>
    <source>
        <strain evidence="9">DSM 45555</strain>
    </source>
</reference>
<dbReference type="PRINTS" id="PR00775">
    <property type="entry name" value="HEATSHOCK90"/>
</dbReference>
<evidence type="ECO:0000313" key="8">
    <source>
        <dbReference type="EMBL" id="SCE75769.1"/>
    </source>
</evidence>
<evidence type="ECO:0000256" key="1">
    <source>
        <dbReference type="ARBA" id="ARBA00008239"/>
    </source>
</evidence>
<dbReference type="Gene3D" id="3.30.230.80">
    <property type="match status" value="1"/>
</dbReference>
<accession>A0A1C4UVX4</accession>